<dbReference type="SUPFAM" id="SSF57535">
    <property type="entry name" value="Complement control module/SCR domain"/>
    <property type="match status" value="1"/>
</dbReference>
<reference evidence="5 6" key="1">
    <citation type="journal article" date="2015" name="Nat. Commun.">
        <title>Outbred genome sequencing and CRISPR/Cas9 gene editing in butterflies.</title>
        <authorList>
            <person name="Li X."/>
            <person name="Fan D."/>
            <person name="Zhang W."/>
            <person name="Liu G."/>
            <person name="Zhang L."/>
            <person name="Zhao L."/>
            <person name="Fang X."/>
            <person name="Chen L."/>
            <person name="Dong Y."/>
            <person name="Chen Y."/>
            <person name="Ding Y."/>
            <person name="Zhao R."/>
            <person name="Feng M."/>
            <person name="Zhu Y."/>
            <person name="Feng Y."/>
            <person name="Jiang X."/>
            <person name="Zhu D."/>
            <person name="Xiang H."/>
            <person name="Feng X."/>
            <person name="Li S."/>
            <person name="Wang J."/>
            <person name="Zhang G."/>
            <person name="Kronforst M.R."/>
            <person name="Wang W."/>
        </authorList>
    </citation>
    <scope>NUCLEOTIDE SEQUENCE [LARGE SCALE GENOMIC DNA]</scope>
    <source>
        <strain evidence="5">Ya'a_city_454_Pm</strain>
        <tissue evidence="5">Whole body</tissue>
    </source>
</reference>
<dbReference type="GO" id="GO:0004252">
    <property type="term" value="F:serine-type endopeptidase activity"/>
    <property type="evidence" value="ECO:0007669"/>
    <property type="project" value="InterPro"/>
</dbReference>
<sequence length="487" mass="55097">MYGRVVHTVKTLPMEKGMKIAQQLLNCFFFIDREDQLNCILPAYPKNGWYVAPSKPDGKPGSVYSSIYLNVTCDRGHVAKGQTSIFCFQGNWSSPMPECIRGKPAIGHLNPPRCDVTATRRYPQMRCLPIMDRWRTKSLPHKKRVGHCNLNPHPSVTYYCKQDGEDGLEMECDSIVPSGTVVRAECRKPNYNHEGIHPFMRCIDGVFDYIATCEIECGIITPQGNELISYARDALRAEVPWHVGVYRKLNETPSYQCAGSLISTSAIISVAHCYWDHYEKKKKPASNFVVAAGKLYFPWDDPRDEYNAQKRSVKSIDIPSRFHGQNANFQGDIAILIVDKLFELKPYLRPVCLNFDFNFNKRQLRNGNLGKFSGWGYTEEMKQSLALQTMDLPYVGVNECLSLVPKDFEVLVTSDKFCAGYTNGTAVCKGDSGGGISFPETERGVVRYYLRGVLSVSPSKENNCDLNSLAAYTEVFKHRDFIEESRE</sequence>
<organism evidence="5 6">
    <name type="scientific">Papilio machaon</name>
    <name type="common">Old World swallowtail butterfly</name>
    <dbReference type="NCBI Taxonomy" id="76193"/>
    <lineage>
        <taxon>Eukaryota</taxon>
        <taxon>Metazoa</taxon>
        <taxon>Ecdysozoa</taxon>
        <taxon>Arthropoda</taxon>
        <taxon>Hexapoda</taxon>
        <taxon>Insecta</taxon>
        <taxon>Pterygota</taxon>
        <taxon>Neoptera</taxon>
        <taxon>Endopterygota</taxon>
        <taxon>Lepidoptera</taxon>
        <taxon>Glossata</taxon>
        <taxon>Ditrysia</taxon>
        <taxon>Papilionoidea</taxon>
        <taxon>Papilionidae</taxon>
        <taxon>Papilioninae</taxon>
        <taxon>Papilio</taxon>
    </lineage>
</organism>
<protein>
    <submittedName>
        <fullName evidence="5">Limulus clotting factor C</fullName>
    </submittedName>
</protein>
<dbReference type="InterPro" id="IPR051333">
    <property type="entry name" value="CLIP_Serine_Protease"/>
</dbReference>
<dbReference type="Pfam" id="PF00089">
    <property type="entry name" value="Trypsin"/>
    <property type="match status" value="1"/>
</dbReference>
<gene>
    <name evidence="5" type="ORF">RR48_02176</name>
</gene>
<feature type="domain" description="Sushi" evidence="4">
    <location>
        <begin position="37"/>
        <end position="101"/>
    </location>
</feature>
<dbReference type="PROSITE" id="PS50240">
    <property type="entry name" value="TRYPSIN_DOM"/>
    <property type="match status" value="1"/>
</dbReference>
<dbReference type="GO" id="GO:0006508">
    <property type="term" value="P:proteolysis"/>
    <property type="evidence" value="ECO:0007669"/>
    <property type="project" value="InterPro"/>
</dbReference>
<dbReference type="InParanoid" id="A0A0N1PIX0"/>
<dbReference type="EMBL" id="KQ460735">
    <property type="protein sequence ID" value="KPJ12637.1"/>
    <property type="molecule type" value="Genomic_DNA"/>
</dbReference>
<dbReference type="Pfam" id="PF00084">
    <property type="entry name" value="Sushi"/>
    <property type="match status" value="1"/>
</dbReference>
<dbReference type="InterPro" id="IPR000436">
    <property type="entry name" value="Sushi_SCR_CCP_dom"/>
</dbReference>
<evidence type="ECO:0000313" key="5">
    <source>
        <dbReference type="EMBL" id="KPJ12637.1"/>
    </source>
</evidence>
<dbReference type="CDD" id="cd00033">
    <property type="entry name" value="CCP"/>
    <property type="match status" value="1"/>
</dbReference>
<evidence type="ECO:0000313" key="6">
    <source>
        <dbReference type="Proteomes" id="UP000053240"/>
    </source>
</evidence>
<dbReference type="Gene3D" id="2.40.10.10">
    <property type="entry name" value="Trypsin-like serine proteases"/>
    <property type="match status" value="1"/>
</dbReference>
<dbReference type="Gene3D" id="2.10.70.10">
    <property type="entry name" value="Complement Module, domain 1"/>
    <property type="match status" value="1"/>
</dbReference>
<dbReference type="SMART" id="SM00020">
    <property type="entry name" value="Tryp_SPc"/>
    <property type="match status" value="1"/>
</dbReference>
<dbReference type="InterPro" id="IPR009003">
    <property type="entry name" value="Peptidase_S1_PA"/>
</dbReference>
<accession>A0A0N1PIX0</accession>
<evidence type="ECO:0000259" key="4">
    <source>
        <dbReference type="PROSITE" id="PS50923"/>
    </source>
</evidence>
<dbReference type="SUPFAM" id="SSF50494">
    <property type="entry name" value="Trypsin-like serine proteases"/>
    <property type="match status" value="1"/>
</dbReference>
<keyword evidence="6" id="KW-1185">Reference proteome</keyword>
<keyword evidence="2" id="KW-0768">Sushi</keyword>
<evidence type="ECO:0000256" key="2">
    <source>
        <dbReference type="PROSITE-ProRule" id="PRU00302"/>
    </source>
</evidence>
<dbReference type="InterPro" id="IPR035976">
    <property type="entry name" value="Sushi/SCR/CCP_sf"/>
</dbReference>
<dbReference type="InterPro" id="IPR043504">
    <property type="entry name" value="Peptidase_S1_PA_chymotrypsin"/>
</dbReference>
<dbReference type="PANTHER" id="PTHR24260">
    <property type="match status" value="1"/>
</dbReference>
<dbReference type="Proteomes" id="UP000053240">
    <property type="component" value="Unassembled WGS sequence"/>
</dbReference>
<feature type="domain" description="Peptidase S1" evidence="3">
    <location>
        <begin position="227"/>
        <end position="487"/>
    </location>
</feature>
<name>A0A0N1PIX0_PAPMA</name>
<proteinExistence type="predicted"/>
<dbReference type="AlphaFoldDB" id="A0A0N1PIX0"/>
<comment type="caution">
    <text evidence="2">Lacks conserved residue(s) required for the propagation of feature annotation.</text>
</comment>
<keyword evidence="1" id="KW-1015">Disulfide bond</keyword>
<evidence type="ECO:0000259" key="3">
    <source>
        <dbReference type="PROSITE" id="PS50240"/>
    </source>
</evidence>
<dbReference type="InterPro" id="IPR001254">
    <property type="entry name" value="Trypsin_dom"/>
</dbReference>
<dbReference type="PROSITE" id="PS50923">
    <property type="entry name" value="SUSHI"/>
    <property type="match status" value="1"/>
</dbReference>
<dbReference type="PANTHER" id="PTHR24260:SF136">
    <property type="entry name" value="GH08193P-RELATED"/>
    <property type="match status" value="1"/>
</dbReference>
<evidence type="ECO:0000256" key="1">
    <source>
        <dbReference type="ARBA" id="ARBA00023157"/>
    </source>
</evidence>